<sequence length="80" mass="8091">MYSTKSMTVALFAVIAVSSSIISAVPVPNGKDSSKATTTTTIVPIPTPTSPNSGFINTDPNGGGTNPLQSVQPNPSSTLQ</sequence>
<keyword evidence="2" id="KW-0732">Signal</keyword>
<reference evidence="4" key="1">
    <citation type="journal article" date="2018" name="Nat. Microbiol.">
        <title>Leveraging single-cell genomics to expand the fungal tree of life.</title>
        <authorList>
            <person name="Ahrendt S.R."/>
            <person name="Quandt C.A."/>
            <person name="Ciobanu D."/>
            <person name="Clum A."/>
            <person name="Salamov A."/>
            <person name="Andreopoulos B."/>
            <person name="Cheng J.F."/>
            <person name="Woyke T."/>
            <person name="Pelin A."/>
            <person name="Henrissat B."/>
            <person name="Reynolds N.K."/>
            <person name="Benny G.L."/>
            <person name="Smith M.E."/>
            <person name="James T.Y."/>
            <person name="Grigoriev I.V."/>
        </authorList>
    </citation>
    <scope>NUCLEOTIDE SEQUENCE [LARGE SCALE GENOMIC DNA]</scope>
    <source>
        <strain evidence="4">RSA 468</strain>
    </source>
</reference>
<evidence type="ECO:0000256" key="2">
    <source>
        <dbReference type="SAM" id="SignalP"/>
    </source>
</evidence>
<name>A0A4P9ZMR0_9FUNG</name>
<proteinExistence type="predicted"/>
<dbReference type="Proteomes" id="UP000268162">
    <property type="component" value="Unassembled WGS sequence"/>
</dbReference>
<feature type="compositionally biased region" description="Polar residues" evidence="1">
    <location>
        <begin position="50"/>
        <end position="80"/>
    </location>
</feature>
<evidence type="ECO:0000313" key="4">
    <source>
        <dbReference type="Proteomes" id="UP000268162"/>
    </source>
</evidence>
<gene>
    <name evidence="3" type="ORF">BJ085DRAFT_36983</name>
</gene>
<feature type="signal peptide" evidence="2">
    <location>
        <begin position="1"/>
        <end position="24"/>
    </location>
</feature>
<organism evidence="3 4">
    <name type="scientific">Dimargaris cristalligena</name>
    <dbReference type="NCBI Taxonomy" id="215637"/>
    <lineage>
        <taxon>Eukaryota</taxon>
        <taxon>Fungi</taxon>
        <taxon>Fungi incertae sedis</taxon>
        <taxon>Zoopagomycota</taxon>
        <taxon>Kickxellomycotina</taxon>
        <taxon>Dimargaritomycetes</taxon>
        <taxon>Dimargaritales</taxon>
        <taxon>Dimargaritaceae</taxon>
        <taxon>Dimargaris</taxon>
    </lineage>
</organism>
<protein>
    <submittedName>
        <fullName evidence="3">Uncharacterized protein</fullName>
    </submittedName>
</protein>
<evidence type="ECO:0000256" key="1">
    <source>
        <dbReference type="SAM" id="MobiDB-lite"/>
    </source>
</evidence>
<evidence type="ECO:0000313" key="3">
    <source>
        <dbReference type="EMBL" id="RKP33812.1"/>
    </source>
</evidence>
<feature type="region of interest" description="Disordered" evidence="1">
    <location>
        <begin position="28"/>
        <end position="80"/>
    </location>
</feature>
<dbReference type="AlphaFoldDB" id="A0A4P9ZMR0"/>
<feature type="chain" id="PRO_5020225290" evidence="2">
    <location>
        <begin position="25"/>
        <end position="80"/>
    </location>
</feature>
<keyword evidence="4" id="KW-1185">Reference proteome</keyword>
<accession>A0A4P9ZMR0</accession>
<dbReference type="EMBL" id="ML003543">
    <property type="protein sequence ID" value="RKP33812.1"/>
    <property type="molecule type" value="Genomic_DNA"/>
</dbReference>